<dbReference type="NCBIfam" id="TIGR00060">
    <property type="entry name" value="L18_bact"/>
    <property type="match status" value="1"/>
</dbReference>
<evidence type="ECO:0000256" key="4">
    <source>
        <dbReference type="ARBA" id="ARBA00022980"/>
    </source>
</evidence>
<evidence type="ECO:0000256" key="6">
    <source>
        <dbReference type="ARBA" id="ARBA00035197"/>
    </source>
</evidence>
<dbReference type="InterPro" id="IPR004389">
    <property type="entry name" value="Ribosomal_uL18_bac-type"/>
</dbReference>
<keyword evidence="2 7" id="KW-0699">rRNA-binding</keyword>
<comment type="subunit">
    <text evidence="7">Part of the 50S ribosomal subunit; part of the 5S rRNA/L5/L18/L25 subcomplex. Contacts the 5S and 23S rRNAs.</text>
</comment>
<dbReference type="InterPro" id="IPR057268">
    <property type="entry name" value="Ribosomal_L18"/>
</dbReference>
<dbReference type="GO" id="GO:0003735">
    <property type="term" value="F:structural constituent of ribosome"/>
    <property type="evidence" value="ECO:0007669"/>
    <property type="project" value="InterPro"/>
</dbReference>
<sequence length="122" mass="13360">MKIVITKPDKNKTRQKRHTRVRGKISGTADCPRLNVFRSNKNIYAQLIDDVAGVTLASASTLDKEVKAEGTKVEQAQQVGALVAQRAVKAGHKVVVFDRGGYLYHGRIEALATAARENGLEF</sequence>
<proteinExistence type="inferred from homology"/>
<comment type="function">
    <text evidence="7">This is one of the proteins that bind and probably mediate the attachment of the 5S RNA into the large ribosomal subunit, where it forms part of the central protuberance.</text>
</comment>
<evidence type="ECO:0000313" key="9">
    <source>
        <dbReference type="Proteomes" id="UP000050828"/>
    </source>
</evidence>
<dbReference type="SUPFAM" id="SSF53137">
    <property type="entry name" value="Translational machinery components"/>
    <property type="match status" value="1"/>
</dbReference>
<dbReference type="PANTHER" id="PTHR12899">
    <property type="entry name" value="39S RIBOSOMAL PROTEIN L18, MITOCHONDRIAL"/>
    <property type="match status" value="1"/>
</dbReference>
<dbReference type="CDD" id="cd00432">
    <property type="entry name" value="Ribosomal_L18_L5e"/>
    <property type="match status" value="1"/>
</dbReference>
<dbReference type="Gene3D" id="3.30.420.100">
    <property type="match status" value="1"/>
</dbReference>
<dbReference type="GO" id="GO:0008097">
    <property type="term" value="F:5S rRNA binding"/>
    <property type="evidence" value="ECO:0007669"/>
    <property type="project" value="TreeGrafter"/>
</dbReference>
<comment type="caution">
    <text evidence="8">The sequence shown here is derived from an EMBL/GenBank/DDBJ whole genome shotgun (WGS) entry which is preliminary data.</text>
</comment>
<evidence type="ECO:0000256" key="3">
    <source>
        <dbReference type="ARBA" id="ARBA00022884"/>
    </source>
</evidence>
<name>A0AAJ0LDB5_LATCU</name>
<dbReference type="EMBL" id="AZDL01000104">
    <property type="protein sequence ID" value="KRK87471.1"/>
    <property type="molecule type" value="Genomic_DNA"/>
</dbReference>
<dbReference type="GO" id="GO:0006412">
    <property type="term" value="P:translation"/>
    <property type="evidence" value="ECO:0007669"/>
    <property type="project" value="UniProtKB-UniRule"/>
</dbReference>
<dbReference type="GO" id="GO:0022625">
    <property type="term" value="C:cytosolic large ribosomal subunit"/>
    <property type="evidence" value="ECO:0007669"/>
    <property type="project" value="TreeGrafter"/>
</dbReference>
<evidence type="ECO:0000256" key="7">
    <source>
        <dbReference type="HAMAP-Rule" id="MF_01337"/>
    </source>
</evidence>
<accession>A0AAJ0LDB5</accession>
<dbReference type="InterPro" id="IPR005484">
    <property type="entry name" value="Ribosomal_uL18_bac/plant/anim"/>
</dbReference>
<dbReference type="Proteomes" id="UP000050828">
    <property type="component" value="Unassembled WGS sequence"/>
</dbReference>
<dbReference type="PANTHER" id="PTHR12899:SF3">
    <property type="entry name" value="LARGE RIBOSOMAL SUBUNIT PROTEIN UL18M"/>
    <property type="match status" value="1"/>
</dbReference>
<evidence type="ECO:0000256" key="5">
    <source>
        <dbReference type="ARBA" id="ARBA00023274"/>
    </source>
</evidence>
<dbReference type="FunFam" id="3.30.420.100:FF:000001">
    <property type="entry name" value="50S ribosomal protein L18"/>
    <property type="match status" value="1"/>
</dbReference>
<keyword evidence="5 7" id="KW-0687">Ribonucleoprotein</keyword>
<evidence type="ECO:0000256" key="1">
    <source>
        <dbReference type="ARBA" id="ARBA00007116"/>
    </source>
</evidence>
<keyword evidence="4 7" id="KW-0689">Ribosomal protein</keyword>
<gene>
    <name evidence="7" type="primary">rplR</name>
    <name evidence="8" type="ORF">FC08_GL000106</name>
</gene>
<comment type="similarity">
    <text evidence="1 7">Belongs to the universal ribosomal protein uL18 family.</text>
</comment>
<dbReference type="AlphaFoldDB" id="A0AAJ0LDB5"/>
<evidence type="ECO:0000313" key="8">
    <source>
        <dbReference type="EMBL" id="KRK87471.1"/>
    </source>
</evidence>
<reference evidence="8 9" key="1">
    <citation type="journal article" date="2015" name="Genome Announc.">
        <title>Expanding the biotechnology potential of lactobacilli through comparative genomics of 213 strains and associated genera.</title>
        <authorList>
            <person name="Sun Z."/>
            <person name="Harris H.M."/>
            <person name="McCann A."/>
            <person name="Guo C."/>
            <person name="Argimon S."/>
            <person name="Zhang W."/>
            <person name="Yang X."/>
            <person name="Jeffery I.B."/>
            <person name="Cooney J.C."/>
            <person name="Kagawa T.F."/>
            <person name="Liu W."/>
            <person name="Song Y."/>
            <person name="Salvetti E."/>
            <person name="Wrobel A."/>
            <person name="Rasinkangas P."/>
            <person name="Parkhill J."/>
            <person name="Rea M.C."/>
            <person name="O'Sullivan O."/>
            <person name="Ritari J."/>
            <person name="Douillard F.P."/>
            <person name="Paul Ross R."/>
            <person name="Yang R."/>
            <person name="Briner A.E."/>
            <person name="Felis G.E."/>
            <person name="de Vos W.M."/>
            <person name="Barrangou R."/>
            <person name="Klaenhammer T.R."/>
            <person name="Caufield P.W."/>
            <person name="Cui Y."/>
            <person name="Zhang H."/>
            <person name="O'Toole P.W."/>
        </authorList>
    </citation>
    <scope>NUCLEOTIDE SEQUENCE [LARGE SCALE GENOMIC DNA]</scope>
    <source>
        <strain evidence="8 9">DSM 20019</strain>
    </source>
</reference>
<dbReference type="Pfam" id="PF00861">
    <property type="entry name" value="Ribosomal_L18p"/>
    <property type="match status" value="1"/>
</dbReference>
<keyword evidence="3 7" id="KW-0694">RNA-binding</keyword>
<dbReference type="HAMAP" id="MF_01337_B">
    <property type="entry name" value="Ribosomal_uL18_B"/>
    <property type="match status" value="1"/>
</dbReference>
<organism evidence="8 9">
    <name type="scientific">Latilactobacillus curvatus JCM 1096 = DSM 20019</name>
    <dbReference type="NCBI Taxonomy" id="1293592"/>
    <lineage>
        <taxon>Bacteria</taxon>
        <taxon>Bacillati</taxon>
        <taxon>Bacillota</taxon>
        <taxon>Bacilli</taxon>
        <taxon>Lactobacillales</taxon>
        <taxon>Lactobacillaceae</taxon>
        <taxon>Latilactobacillus</taxon>
    </lineage>
</organism>
<evidence type="ECO:0000256" key="2">
    <source>
        <dbReference type="ARBA" id="ARBA00022730"/>
    </source>
</evidence>
<protein>
    <recommendedName>
        <fullName evidence="6 7">Large ribosomal subunit protein uL18</fullName>
    </recommendedName>
</protein>